<comment type="caution">
    <text evidence="6">The sequence shown here is derived from an EMBL/GenBank/DDBJ whole genome shotgun (WGS) entry which is preliminary data.</text>
</comment>
<dbReference type="AlphaFoldDB" id="A0A1R2ASG1"/>
<sequence>MGSCCCRSDSAEYPPLKPSRNESLNNFLNTTSNLNTSKLSDQFSNQVKLLKDLGEAMKKGIQMSQESSNDYITSLENLDFYFCKKSLDPTPFPAEIFECPNCKMCFDSIDRIPLRLPCRHPLCKVCASLEYSQNNIIHCPQDASESNIPPDELIIKKHLLSQIKAYEQQILCSFHGLKGEKFCITCKTIMCPGCFNDHQSHTTDVLNSNKVNDETAKWYKDFGNYIEKLDEIQKKIEESFSTFTEFEEVLLAQELNHINSLKESREKAILSLMQASDEHMQRMESSLREMIEHMPRKKIRQFKDSIQEEIDRAAEVKKSWDLMGTGEKLGLMKKIEIKSQRKIDLPNMEPWIRVSEALTAVKDFESMSLVLATIQK</sequence>
<dbReference type="Gene3D" id="3.30.40.10">
    <property type="entry name" value="Zinc/RING finger domain, C3HC4 (zinc finger)"/>
    <property type="match status" value="1"/>
</dbReference>
<organism evidence="6 7">
    <name type="scientific">Stentor coeruleus</name>
    <dbReference type="NCBI Taxonomy" id="5963"/>
    <lineage>
        <taxon>Eukaryota</taxon>
        <taxon>Sar</taxon>
        <taxon>Alveolata</taxon>
        <taxon>Ciliophora</taxon>
        <taxon>Postciliodesmatophora</taxon>
        <taxon>Heterotrichea</taxon>
        <taxon>Heterotrichida</taxon>
        <taxon>Stentoridae</taxon>
        <taxon>Stentor</taxon>
    </lineage>
</organism>
<reference evidence="6 7" key="1">
    <citation type="submission" date="2016-11" db="EMBL/GenBank/DDBJ databases">
        <title>The macronuclear genome of Stentor coeruleus: a giant cell with tiny introns.</title>
        <authorList>
            <person name="Slabodnick M."/>
            <person name="Ruby J.G."/>
            <person name="Reiff S.B."/>
            <person name="Swart E.C."/>
            <person name="Gosai S."/>
            <person name="Prabakaran S."/>
            <person name="Witkowska E."/>
            <person name="Larue G.E."/>
            <person name="Fisher S."/>
            <person name="Freeman R.M."/>
            <person name="Gunawardena J."/>
            <person name="Chu W."/>
            <person name="Stover N.A."/>
            <person name="Gregory B.D."/>
            <person name="Nowacki M."/>
            <person name="Derisi J."/>
            <person name="Roy S.W."/>
            <person name="Marshall W.F."/>
            <person name="Sood P."/>
        </authorList>
    </citation>
    <scope>NUCLEOTIDE SEQUENCE [LARGE SCALE GENOMIC DNA]</scope>
    <source>
        <strain evidence="6">WM001</strain>
    </source>
</reference>
<name>A0A1R2ASG1_9CILI</name>
<dbReference type="PROSITE" id="PS50089">
    <property type="entry name" value="ZF_RING_2"/>
    <property type="match status" value="1"/>
</dbReference>
<keyword evidence="3" id="KW-0862">Zinc</keyword>
<keyword evidence="7" id="KW-1185">Reference proteome</keyword>
<evidence type="ECO:0000256" key="3">
    <source>
        <dbReference type="ARBA" id="ARBA00022833"/>
    </source>
</evidence>
<dbReference type="GO" id="GO:0008270">
    <property type="term" value="F:zinc ion binding"/>
    <property type="evidence" value="ECO:0007669"/>
    <property type="project" value="UniProtKB-KW"/>
</dbReference>
<dbReference type="InterPro" id="IPR017907">
    <property type="entry name" value="Znf_RING_CS"/>
</dbReference>
<accession>A0A1R2ASG1</accession>
<gene>
    <name evidence="6" type="ORF">SteCoe_35387</name>
</gene>
<dbReference type="Proteomes" id="UP000187209">
    <property type="component" value="Unassembled WGS sequence"/>
</dbReference>
<evidence type="ECO:0000313" key="6">
    <source>
        <dbReference type="EMBL" id="OMJ67448.1"/>
    </source>
</evidence>
<dbReference type="SUPFAM" id="SSF57845">
    <property type="entry name" value="B-box zinc-binding domain"/>
    <property type="match status" value="1"/>
</dbReference>
<evidence type="ECO:0000259" key="5">
    <source>
        <dbReference type="PROSITE" id="PS50089"/>
    </source>
</evidence>
<dbReference type="SMART" id="SM00184">
    <property type="entry name" value="RING"/>
    <property type="match status" value="1"/>
</dbReference>
<dbReference type="InterPro" id="IPR001841">
    <property type="entry name" value="Znf_RING"/>
</dbReference>
<proteinExistence type="predicted"/>
<evidence type="ECO:0000256" key="1">
    <source>
        <dbReference type="ARBA" id="ARBA00022723"/>
    </source>
</evidence>
<feature type="domain" description="RING-type" evidence="5">
    <location>
        <begin position="102"/>
        <end position="142"/>
    </location>
</feature>
<dbReference type="InterPro" id="IPR013083">
    <property type="entry name" value="Znf_RING/FYVE/PHD"/>
</dbReference>
<dbReference type="EMBL" id="MPUH01001496">
    <property type="protein sequence ID" value="OMJ67448.1"/>
    <property type="molecule type" value="Genomic_DNA"/>
</dbReference>
<evidence type="ECO:0000313" key="7">
    <source>
        <dbReference type="Proteomes" id="UP000187209"/>
    </source>
</evidence>
<dbReference type="SUPFAM" id="SSF57850">
    <property type="entry name" value="RING/U-box"/>
    <property type="match status" value="1"/>
</dbReference>
<protein>
    <recommendedName>
        <fullName evidence="5">RING-type domain-containing protein</fullName>
    </recommendedName>
</protein>
<evidence type="ECO:0000256" key="4">
    <source>
        <dbReference type="PROSITE-ProRule" id="PRU00175"/>
    </source>
</evidence>
<keyword evidence="2 4" id="KW-0863">Zinc-finger</keyword>
<evidence type="ECO:0000256" key="2">
    <source>
        <dbReference type="ARBA" id="ARBA00022771"/>
    </source>
</evidence>
<keyword evidence="1" id="KW-0479">Metal-binding</keyword>
<dbReference type="PROSITE" id="PS00518">
    <property type="entry name" value="ZF_RING_1"/>
    <property type="match status" value="1"/>
</dbReference>